<evidence type="ECO:0000313" key="2">
    <source>
        <dbReference type="Proteomes" id="UP000235739"/>
    </source>
</evidence>
<dbReference type="Proteomes" id="UP000235739">
    <property type="component" value="Unassembled WGS sequence"/>
</dbReference>
<organism evidence="1 2">
    <name type="scientific">Glutamicibacter arilaitensis</name>
    <dbReference type="NCBI Taxonomy" id="256701"/>
    <lineage>
        <taxon>Bacteria</taxon>
        <taxon>Bacillati</taxon>
        <taxon>Actinomycetota</taxon>
        <taxon>Actinomycetes</taxon>
        <taxon>Micrococcales</taxon>
        <taxon>Micrococcaceae</taxon>
        <taxon>Glutamicibacter</taxon>
    </lineage>
</organism>
<accession>A0A2N7RZG0</accession>
<gene>
    <name evidence="1" type="ORF">CIK84_11235</name>
</gene>
<dbReference type="EMBL" id="PNQX01000002">
    <property type="protein sequence ID" value="PMQ19276.1"/>
    <property type="molecule type" value="Genomic_DNA"/>
</dbReference>
<dbReference type="AlphaFoldDB" id="A0A2N7RZG0"/>
<reference evidence="1 2" key="1">
    <citation type="journal article" date="2017" name="Elife">
        <title>Extensive horizontal gene transfer in cheese-associated bacteria.</title>
        <authorList>
            <person name="Bonham K.S."/>
            <person name="Wolfe B.E."/>
            <person name="Dutton R.J."/>
        </authorList>
    </citation>
    <scope>NUCLEOTIDE SEQUENCE [LARGE SCALE GENOMIC DNA]</scope>
    <source>
        <strain evidence="1 2">JB182</strain>
    </source>
</reference>
<protein>
    <submittedName>
        <fullName evidence="1">Uncharacterized protein</fullName>
    </submittedName>
</protein>
<name>A0A2N7RZG0_9MICC</name>
<proteinExistence type="predicted"/>
<comment type="caution">
    <text evidence="1">The sequence shown here is derived from an EMBL/GenBank/DDBJ whole genome shotgun (WGS) entry which is preliminary data.</text>
</comment>
<evidence type="ECO:0000313" key="1">
    <source>
        <dbReference type="EMBL" id="PMQ19276.1"/>
    </source>
</evidence>
<sequence length="133" mass="14708">MIDLPVASIQPYRDKTPWYDLSQLLTAGLTPFYPESCVAAPVGNFIHYALMIRIDQANPNVEDITLLRNLPAELRPAAATATTGWFTGGGADVPHRVEFSQHWAVMNRWRTMGLKLADFTVASLTLTAPRKAP</sequence>